<evidence type="ECO:0008006" key="3">
    <source>
        <dbReference type="Google" id="ProtNLM"/>
    </source>
</evidence>
<name>A0A7J8LNG5_9ROSI</name>
<accession>A0A7J8LNG5</accession>
<organism evidence="1 2">
    <name type="scientific">Gossypium lobatum</name>
    <dbReference type="NCBI Taxonomy" id="34289"/>
    <lineage>
        <taxon>Eukaryota</taxon>
        <taxon>Viridiplantae</taxon>
        <taxon>Streptophyta</taxon>
        <taxon>Embryophyta</taxon>
        <taxon>Tracheophyta</taxon>
        <taxon>Spermatophyta</taxon>
        <taxon>Magnoliopsida</taxon>
        <taxon>eudicotyledons</taxon>
        <taxon>Gunneridae</taxon>
        <taxon>Pentapetalae</taxon>
        <taxon>rosids</taxon>
        <taxon>malvids</taxon>
        <taxon>Malvales</taxon>
        <taxon>Malvaceae</taxon>
        <taxon>Malvoideae</taxon>
        <taxon>Gossypium</taxon>
    </lineage>
</organism>
<dbReference type="EMBL" id="JABEZX010000004">
    <property type="protein sequence ID" value="MBA0553994.1"/>
    <property type="molecule type" value="Genomic_DNA"/>
</dbReference>
<comment type="caution">
    <text evidence="1">The sequence shown here is derived from an EMBL/GenBank/DDBJ whole genome shotgun (WGS) entry which is preliminary data.</text>
</comment>
<evidence type="ECO:0000313" key="1">
    <source>
        <dbReference type="EMBL" id="MBA0553994.1"/>
    </source>
</evidence>
<reference evidence="1 2" key="1">
    <citation type="journal article" date="2019" name="Genome Biol. Evol.">
        <title>Insights into the evolution of the New World diploid cottons (Gossypium, subgenus Houzingenia) based on genome sequencing.</title>
        <authorList>
            <person name="Grover C.E."/>
            <person name="Arick M.A. 2nd"/>
            <person name="Thrash A."/>
            <person name="Conover J.L."/>
            <person name="Sanders W.S."/>
            <person name="Peterson D.G."/>
            <person name="Frelichowski J.E."/>
            <person name="Scheffler J.A."/>
            <person name="Scheffler B.E."/>
            <person name="Wendel J.F."/>
        </authorList>
    </citation>
    <scope>NUCLEOTIDE SEQUENCE [LARGE SCALE GENOMIC DNA]</scope>
    <source>
        <strain evidence="1">157</strain>
        <tissue evidence="1">Leaf</tissue>
    </source>
</reference>
<gene>
    <name evidence="1" type="ORF">Golob_013129</name>
</gene>
<evidence type="ECO:0000313" key="2">
    <source>
        <dbReference type="Proteomes" id="UP000593572"/>
    </source>
</evidence>
<protein>
    <recommendedName>
        <fullName evidence="3">Aminotransferase-like plant mobile domain-containing protein</fullName>
    </recommendedName>
</protein>
<proteinExistence type="predicted"/>
<dbReference type="Proteomes" id="UP000593572">
    <property type="component" value="Unassembled WGS sequence"/>
</dbReference>
<dbReference type="AlphaFoldDB" id="A0A7J8LNG5"/>
<keyword evidence="2" id="KW-1185">Reference proteome</keyword>
<sequence>MSAVPIVIFTSSTELLDTFPLITRWIHGPSYARLPTELRDIQFLLDHRSEEEFEWTPYKDLIIKECIIEEFFMNPNIWHVKMSLVVYAIVEIYEFDRVLQ</sequence>